<dbReference type="HOGENOM" id="CLU_1027670_0_0_1"/>
<accession>N6URE1</accession>
<name>N6URE1_DENPD</name>
<proteinExistence type="predicted"/>
<sequence length="271" mass="30934">MAPKTRQEEKISLDKKSLVHFKPKIKSNGLTSVPNSISANSCPIANKQKSPESYENLVLFYLNKLRYLFSNAHPQPTARENSALKMDKMQRDDASSNSYKPNVMHPCKYTSSNPPRPREDNMKSKIYKMVSAAIEYGYANDVLEKKGGCFYFKNKRPGLALRAPTPGPQSTRYCSKCCSLHGYADSNPQDGFMSRCFEQGPSNQSYNNAWRNMDYSRTDRNYRGRISNSPVPSYAHSEYCYRPPIPDNSKENQIKNVLPCPDCRALERLRK</sequence>
<dbReference type="EMBL" id="KI210060">
    <property type="protein sequence ID" value="ERL96151.1"/>
    <property type="molecule type" value="Genomic_DNA"/>
</dbReference>
<protein>
    <submittedName>
        <fullName evidence="2">Uncharacterized protein</fullName>
    </submittedName>
</protein>
<evidence type="ECO:0000256" key="1">
    <source>
        <dbReference type="SAM" id="MobiDB-lite"/>
    </source>
</evidence>
<evidence type="ECO:0000313" key="2">
    <source>
        <dbReference type="EMBL" id="ENN81322.1"/>
    </source>
</evidence>
<dbReference type="AlphaFoldDB" id="N6URE1"/>
<reference evidence="2 5" key="1">
    <citation type="journal article" date="2013" name="Genome Biol.">
        <title>Draft genome of the mountain pine beetle, Dendroctonus ponderosae Hopkins, a major forest pest.</title>
        <authorList>
            <person name="Keeling C.I."/>
            <person name="Yuen M.M."/>
            <person name="Liao N.Y."/>
            <person name="Docking T.R."/>
            <person name="Chan S.K."/>
            <person name="Taylor G.A."/>
            <person name="Palmquist D.L."/>
            <person name="Jackman S.D."/>
            <person name="Nguyen A."/>
            <person name="Li M."/>
            <person name="Henderson H."/>
            <person name="Janes J.K."/>
            <person name="Zhao Y."/>
            <person name="Pandoh P."/>
            <person name="Moore R."/>
            <person name="Sperling F.A."/>
            <person name="Huber D.P."/>
            <person name="Birol I."/>
            <person name="Jones S.J."/>
            <person name="Bohlmann J."/>
        </authorList>
    </citation>
    <scope>NUCLEOTIDE SEQUENCE</scope>
</reference>
<feature type="non-terminal residue" evidence="2">
    <location>
        <position position="1"/>
    </location>
</feature>
<dbReference type="EMBL" id="KB740120">
    <property type="protein sequence ID" value="ENN81322.1"/>
    <property type="molecule type" value="Genomic_DNA"/>
</dbReference>
<evidence type="ECO:0000313" key="3">
    <source>
        <dbReference type="EMBL" id="ERL96149.1"/>
    </source>
</evidence>
<feature type="region of interest" description="Disordered" evidence="1">
    <location>
        <begin position="87"/>
        <end position="119"/>
    </location>
</feature>
<organism evidence="2">
    <name type="scientific">Dendroctonus ponderosae</name>
    <name type="common">Mountain pine beetle</name>
    <dbReference type="NCBI Taxonomy" id="77166"/>
    <lineage>
        <taxon>Eukaryota</taxon>
        <taxon>Metazoa</taxon>
        <taxon>Ecdysozoa</taxon>
        <taxon>Arthropoda</taxon>
        <taxon>Hexapoda</taxon>
        <taxon>Insecta</taxon>
        <taxon>Pterygota</taxon>
        <taxon>Neoptera</taxon>
        <taxon>Endopterygota</taxon>
        <taxon>Coleoptera</taxon>
        <taxon>Polyphaga</taxon>
        <taxon>Cucujiformia</taxon>
        <taxon>Curculionidae</taxon>
        <taxon>Scolytinae</taxon>
        <taxon>Dendroctonus</taxon>
    </lineage>
</organism>
<evidence type="ECO:0000313" key="4">
    <source>
        <dbReference type="EMBL" id="ERL96151.1"/>
    </source>
</evidence>
<gene>
    <name evidence="3" type="ORF">D910_01176</name>
    <name evidence="4" type="ORF">D910_01178</name>
    <name evidence="2" type="ORF">YQE_02289</name>
</gene>
<dbReference type="EMBL" id="KI210059">
    <property type="protein sequence ID" value="ERL96149.1"/>
    <property type="molecule type" value="Genomic_DNA"/>
</dbReference>
<evidence type="ECO:0000313" key="5">
    <source>
        <dbReference type="Proteomes" id="UP000030742"/>
    </source>
</evidence>
<dbReference type="Proteomes" id="UP000030742">
    <property type="component" value="Unassembled WGS sequence"/>
</dbReference>